<evidence type="ECO:0000313" key="1">
    <source>
        <dbReference type="EMBL" id="CDM25500.1"/>
    </source>
</evidence>
<organism evidence="1 2">
    <name type="scientific">Castellaniella defragrans (strain DSM 12143 / CCUG 39792 / 65Phen)</name>
    <name type="common">Alcaligenes defragrans</name>
    <dbReference type="NCBI Taxonomy" id="1437824"/>
    <lineage>
        <taxon>Bacteria</taxon>
        <taxon>Pseudomonadati</taxon>
        <taxon>Pseudomonadota</taxon>
        <taxon>Betaproteobacteria</taxon>
        <taxon>Burkholderiales</taxon>
        <taxon>Alcaligenaceae</taxon>
        <taxon>Castellaniella</taxon>
    </lineage>
</organism>
<sequence length="37" mass="3692">MAVIVTVWVAVIGACGGVSVGVVTVCVRHGGFLCCDL</sequence>
<dbReference type="STRING" id="1437824.BN940_15281"/>
<name>W8X9V8_CASD6</name>
<keyword evidence="2" id="KW-1185">Reference proteome</keyword>
<dbReference type="EMBL" id="HG916765">
    <property type="protein sequence ID" value="CDM25500.1"/>
    <property type="molecule type" value="Genomic_DNA"/>
</dbReference>
<gene>
    <name evidence="1" type="ORF">BN940_15281</name>
</gene>
<dbReference type="HOGENOM" id="CLU_3341844_0_0_4"/>
<proteinExistence type="predicted"/>
<dbReference type="KEGG" id="cdn:BN940_15281"/>
<protein>
    <submittedName>
        <fullName evidence="1">Uncharacterized protein</fullName>
    </submittedName>
</protein>
<reference evidence="1 2" key="1">
    <citation type="journal article" date="2014" name="BMC Microbiol.">
        <title>The oxygen-independent metabolism of cyclic monoterpenes in Castellaniella defragrans 65Phen.</title>
        <authorList>
            <person name="Petasch J."/>
            <person name="Disch E.M."/>
            <person name="Markert S."/>
            <person name="Becher D."/>
            <person name="Schweder T."/>
            <person name="Huttel B."/>
            <person name="Reinhardt R."/>
            <person name="Harder J."/>
        </authorList>
    </citation>
    <scope>NUCLEOTIDE SEQUENCE [LARGE SCALE GENOMIC DNA]</scope>
    <source>
        <strain evidence="1">65Phen</strain>
    </source>
</reference>
<dbReference type="AlphaFoldDB" id="W8X9V8"/>
<accession>W8X9V8</accession>
<dbReference type="Proteomes" id="UP000019805">
    <property type="component" value="Chromosome"/>
</dbReference>
<evidence type="ECO:0000313" key="2">
    <source>
        <dbReference type="Proteomes" id="UP000019805"/>
    </source>
</evidence>